<gene>
    <name evidence="2" type="ORF">MAR_006150</name>
</gene>
<proteinExistence type="predicted"/>
<keyword evidence="3" id="KW-1185">Reference proteome</keyword>
<accession>A0ABY7DBB6</accession>
<dbReference type="EMBL" id="CP111012">
    <property type="protein sequence ID" value="WAQ93679.1"/>
    <property type="molecule type" value="Genomic_DNA"/>
</dbReference>
<reference evidence="2" key="1">
    <citation type="submission" date="2022-11" db="EMBL/GenBank/DDBJ databases">
        <title>Centuries of genome instability and evolution in soft-shell clam transmissible cancer (bioRxiv).</title>
        <authorList>
            <person name="Hart S.F.M."/>
            <person name="Yonemitsu M.A."/>
            <person name="Giersch R.M."/>
            <person name="Beal B.F."/>
            <person name="Arriagada G."/>
            <person name="Davis B.W."/>
            <person name="Ostrander E.A."/>
            <person name="Goff S.P."/>
            <person name="Metzger M.J."/>
        </authorList>
    </citation>
    <scope>NUCLEOTIDE SEQUENCE</scope>
    <source>
        <strain evidence="2">MELC-2E11</strain>
        <tissue evidence="2">Siphon/mantle</tissue>
    </source>
</reference>
<dbReference type="Proteomes" id="UP001164746">
    <property type="component" value="Chromosome 1"/>
</dbReference>
<evidence type="ECO:0000313" key="3">
    <source>
        <dbReference type="Proteomes" id="UP001164746"/>
    </source>
</evidence>
<feature type="compositionally biased region" description="Basic and acidic residues" evidence="1">
    <location>
        <begin position="67"/>
        <end position="84"/>
    </location>
</feature>
<name>A0ABY7DBB6_MYAAR</name>
<protein>
    <submittedName>
        <fullName evidence="2">Uncharacterized protein</fullName>
    </submittedName>
</protein>
<evidence type="ECO:0000313" key="2">
    <source>
        <dbReference type="EMBL" id="WAQ93679.1"/>
    </source>
</evidence>
<organism evidence="2 3">
    <name type="scientific">Mya arenaria</name>
    <name type="common">Soft-shell clam</name>
    <dbReference type="NCBI Taxonomy" id="6604"/>
    <lineage>
        <taxon>Eukaryota</taxon>
        <taxon>Metazoa</taxon>
        <taxon>Spiralia</taxon>
        <taxon>Lophotrochozoa</taxon>
        <taxon>Mollusca</taxon>
        <taxon>Bivalvia</taxon>
        <taxon>Autobranchia</taxon>
        <taxon>Heteroconchia</taxon>
        <taxon>Euheterodonta</taxon>
        <taxon>Imparidentia</taxon>
        <taxon>Neoheterodontei</taxon>
        <taxon>Myida</taxon>
        <taxon>Myoidea</taxon>
        <taxon>Myidae</taxon>
        <taxon>Mya</taxon>
    </lineage>
</organism>
<feature type="region of interest" description="Disordered" evidence="1">
    <location>
        <begin position="39"/>
        <end position="102"/>
    </location>
</feature>
<evidence type="ECO:0000256" key="1">
    <source>
        <dbReference type="SAM" id="MobiDB-lite"/>
    </source>
</evidence>
<sequence>MIFDRGREFQYQKHVPAAALLHQLREPNVSLHVVVQRKYQEKSNHAHGVSSEGARKKETELEEEEGRTEINKDRIKAHERQQRYRDRKKMAGVKETVQSNEKKRKLLTRSGREKQRDTIMRQVVKTNRMVKTNIIRKLSFLKKYRLNRTLSTSLGVNDSVITKLSVGEQQRQIRKDATSEEDKHKIQDFFLRADTSTNLPATKRVKKDMQERRVLDRPLVDAYREFKESN</sequence>